<accession>A0A9X2C1L9</accession>
<name>A0A9X2C1L9_9BURK</name>
<gene>
    <name evidence="1" type="ORF">LPC04_09335</name>
</gene>
<keyword evidence="2" id="KW-1185">Reference proteome</keyword>
<dbReference type="EMBL" id="JAJLJH010000002">
    <property type="protein sequence ID" value="MCK9685909.1"/>
    <property type="molecule type" value="Genomic_DNA"/>
</dbReference>
<organism evidence="1 2">
    <name type="scientific">Scleromatobacter humisilvae</name>
    <dbReference type="NCBI Taxonomy" id="2897159"/>
    <lineage>
        <taxon>Bacteria</taxon>
        <taxon>Pseudomonadati</taxon>
        <taxon>Pseudomonadota</taxon>
        <taxon>Betaproteobacteria</taxon>
        <taxon>Burkholderiales</taxon>
        <taxon>Sphaerotilaceae</taxon>
        <taxon>Scleromatobacter</taxon>
    </lineage>
</organism>
<dbReference type="Gene3D" id="3.30.420.310">
    <property type="entry name" value="2-keto-3-deoxy-galactonokinase, C-terminal domain"/>
    <property type="match status" value="1"/>
</dbReference>
<comment type="caution">
    <text evidence="1">The sequence shown here is derived from an EMBL/GenBank/DDBJ whole genome shotgun (WGS) entry which is preliminary data.</text>
</comment>
<dbReference type="Pfam" id="PF05035">
    <property type="entry name" value="DGOK"/>
    <property type="match status" value="1"/>
</dbReference>
<dbReference type="SUPFAM" id="SSF53067">
    <property type="entry name" value="Actin-like ATPase domain"/>
    <property type="match status" value="1"/>
</dbReference>
<dbReference type="InterPro" id="IPR043129">
    <property type="entry name" value="ATPase_NBD"/>
</dbReference>
<reference evidence="1" key="1">
    <citation type="submission" date="2021-11" db="EMBL/GenBank/DDBJ databases">
        <title>BS-T2-15 a new species belonging to the Comamonadaceae family isolated from the soil of a French oak forest.</title>
        <authorList>
            <person name="Mieszkin S."/>
            <person name="Alain K."/>
        </authorList>
    </citation>
    <scope>NUCLEOTIDE SEQUENCE</scope>
    <source>
        <strain evidence="1">BS-T2-15</strain>
    </source>
</reference>
<dbReference type="GO" id="GO:0034194">
    <property type="term" value="P:D-galactonate catabolic process"/>
    <property type="evidence" value="ECO:0007669"/>
    <property type="project" value="InterPro"/>
</dbReference>
<proteinExistence type="predicted"/>
<sequence>MTAAFIGIDWGTTHRRAALIAGDGTLIAERADGEGALACKGRFGASLEALVASLPQASASLPVVMAGMVGAAIGWQAVPYLDAATPLSALARHLAPVAEAPPGKRWSIAPGYCVRGAAGEVDVMRGEETQLFGALHLLGADAADGSYVLPGTHSKWVRLHAGRITELRTYMTGELFALLRQHGTLASAMQTASADDAAGLRHDSVADDPEFLRGVAEAAAHPVLTHALFGARARVVTGGLAPGAAAAYVSGLLIGAEWADAQRQVSPDEPVRVIGEPALAALHAACAHHHGRRLESLDARQIQLAAWRALATQELTA</sequence>
<dbReference type="AlphaFoldDB" id="A0A9X2C1L9"/>
<dbReference type="Gene3D" id="3.30.420.300">
    <property type="entry name" value="2-keto-3-deoxy-galactonokinase, substrate binding domain"/>
    <property type="match status" value="1"/>
</dbReference>
<evidence type="ECO:0000313" key="1">
    <source>
        <dbReference type="EMBL" id="MCK9685909.1"/>
    </source>
</evidence>
<dbReference type="RefSeq" id="WP_275681947.1">
    <property type="nucleotide sequence ID" value="NZ_JAJLJH010000002.1"/>
</dbReference>
<dbReference type="InterPro" id="IPR042258">
    <property type="entry name" value="DGOK_N"/>
</dbReference>
<dbReference type="InterPro" id="IPR042257">
    <property type="entry name" value="DGOK_C"/>
</dbReference>
<dbReference type="GO" id="GO:0008671">
    <property type="term" value="F:2-dehydro-3-deoxygalactonokinase activity"/>
    <property type="evidence" value="ECO:0007669"/>
    <property type="project" value="InterPro"/>
</dbReference>
<dbReference type="InterPro" id="IPR007729">
    <property type="entry name" value="DGOK"/>
</dbReference>
<dbReference type="Proteomes" id="UP001139353">
    <property type="component" value="Unassembled WGS sequence"/>
</dbReference>
<evidence type="ECO:0000313" key="2">
    <source>
        <dbReference type="Proteomes" id="UP001139353"/>
    </source>
</evidence>
<protein>
    <submittedName>
        <fullName evidence="1">2-dehydro-3-deoxygalactonokinase</fullName>
    </submittedName>
</protein>